<dbReference type="PROSITE" id="PS00868">
    <property type="entry name" value="CYS_MET_METAB_PP"/>
    <property type="match status" value="1"/>
</dbReference>
<dbReference type="PANTHER" id="PTHR11808">
    <property type="entry name" value="TRANS-SULFURATION ENZYME FAMILY MEMBER"/>
    <property type="match status" value="1"/>
</dbReference>
<keyword evidence="5" id="KW-0456">Lyase</keyword>
<dbReference type="InterPro" id="IPR000277">
    <property type="entry name" value="Cys/Met-Metab_PyrdxlP-dep_enz"/>
</dbReference>
<dbReference type="GO" id="GO:0019343">
    <property type="term" value="P:cysteine biosynthetic process via cystathionine"/>
    <property type="evidence" value="ECO:0007669"/>
    <property type="project" value="TreeGrafter"/>
</dbReference>
<dbReference type="GO" id="GO:0003962">
    <property type="term" value="F:cystathionine gamma-synthase activity"/>
    <property type="evidence" value="ECO:0007669"/>
    <property type="project" value="TreeGrafter"/>
</dbReference>
<gene>
    <name evidence="5" type="ORF">HK107_00060</name>
</gene>
<comment type="similarity">
    <text evidence="4">Belongs to the trans-sulfuration enzymes family.</text>
</comment>
<organism evidence="5 6">
    <name type="scientific">Parvularcula mediterranea</name>
    <dbReference type="NCBI Taxonomy" id="2732508"/>
    <lineage>
        <taxon>Bacteria</taxon>
        <taxon>Pseudomonadati</taxon>
        <taxon>Pseudomonadota</taxon>
        <taxon>Alphaproteobacteria</taxon>
        <taxon>Parvularculales</taxon>
        <taxon>Parvularculaceae</taxon>
        <taxon>Parvularcula</taxon>
    </lineage>
</organism>
<dbReference type="RefSeq" id="WP_173195568.1">
    <property type="nucleotide sequence ID" value="NZ_JABFCX010000001.1"/>
</dbReference>
<dbReference type="PANTHER" id="PTHR11808:SF75">
    <property type="entry name" value="CYSTATHIONINE GAMMA-SYNTHASE"/>
    <property type="match status" value="1"/>
</dbReference>
<dbReference type="Pfam" id="PF01053">
    <property type="entry name" value="Cys_Met_Meta_PP"/>
    <property type="match status" value="1"/>
</dbReference>
<dbReference type="InterPro" id="IPR015422">
    <property type="entry name" value="PyrdxlP-dep_Trfase_small"/>
</dbReference>
<evidence type="ECO:0000256" key="4">
    <source>
        <dbReference type="RuleBase" id="RU362118"/>
    </source>
</evidence>
<name>A0A7Y3RIJ2_9PROT</name>
<dbReference type="SUPFAM" id="SSF53383">
    <property type="entry name" value="PLP-dependent transferases"/>
    <property type="match status" value="1"/>
</dbReference>
<reference evidence="5 6" key="1">
    <citation type="submission" date="2020-05" db="EMBL/GenBank/DDBJ databases">
        <title>Parvularcula mediterraneae sp. nov., isolated from polypropylene straw from shallow seawater of the seashore of Laganas in Zakynthos island, Greece.</title>
        <authorList>
            <person name="Szabo I."/>
            <person name="Al-Omari J."/>
            <person name="Rado J."/>
            <person name="Szerdahelyi G.S."/>
        </authorList>
    </citation>
    <scope>NUCLEOTIDE SEQUENCE [LARGE SCALE GENOMIC DNA]</scope>
    <source>
        <strain evidence="5 6">ZS-1/3</strain>
    </source>
</reference>
<dbReference type="PIRSF" id="PIRSF001434">
    <property type="entry name" value="CGS"/>
    <property type="match status" value="1"/>
</dbReference>
<keyword evidence="2 3" id="KW-0663">Pyridoxal phosphate</keyword>
<dbReference type="GO" id="GO:0030170">
    <property type="term" value="F:pyridoxal phosphate binding"/>
    <property type="evidence" value="ECO:0007669"/>
    <property type="project" value="InterPro"/>
</dbReference>
<proteinExistence type="inferred from homology"/>
<dbReference type="Gene3D" id="3.90.1150.10">
    <property type="entry name" value="Aspartate Aminotransferase, domain 1"/>
    <property type="match status" value="1"/>
</dbReference>
<dbReference type="FunFam" id="3.40.640.10:FF:000046">
    <property type="entry name" value="Cystathionine gamma-lyase"/>
    <property type="match status" value="1"/>
</dbReference>
<dbReference type="CDD" id="cd00614">
    <property type="entry name" value="CGS_like"/>
    <property type="match status" value="1"/>
</dbReference>
<accession>A0A7Y3RIJ2</accession>
<keyword evidence="6" id="KW-1185">Reference proteome</keyword>
<dbReference type="Gene3D" id="3.40.640.10">
    <property type="entry name" value="Type I PLP-dependent aspartate aminotransferase-like (Major domain)"/>
    <property type="match status" value="1"/>
</dbReference>
<sequence length="387" mass="41361">MTDRRKPATILGTRSVAEDKAHGMVAPAIGLSTTFKWDDHRGKPPYDYARRATPNRDQLTGALAELEGAAGGAVTASGMAAIDVCLNFVSPGDIVVAPHDCYGGTHRLLTHKARRGLFEVHFCDLTNPEEAEAAFARKPKLAYLETPSNPLMRITDLARCAELAKAPGCLTVADNTFLSPLLQNPLDLGCDMVVHSTTKFLSGHSDVVGGAVLAAKQELAEELAWWANATGVTGPAFDSWLTLRGMRSLEVRQLRQQETAGRLAERLSGDPRVARVFYPGLKSHAGHDLAMRQQKGPGSMLSFELASGVSLERFLGSLEIAVLAESLGGFETLLCVPDTMTHAGMEEAARREAGISEGLVRVSVGLEAAEDLEQDFLAALEAGNCAD</sequence>
<evidence type="ECO:0000313" key="5">
    <source>
        <dbReference type="EMBL" id="NNU14713.1"/>
    </source>
</evidence>
<comment type="cofactor">
    <cofactor evidence="1 4">
        <name>pyridoxal 5'-phosphate</name>
        <dbReference type="ChEBI" id="CHEBI:597326"/>
    </cofactor>
</comment>
<feature type="modified residue" description="N6-(pyridoxal phosphate)lysine" evidence="3">
    <location>
        <position position="199"/>
    </location>
</feature>
<evidence type="ECO:0000256" key="1">
    <source>
        <dbReference type="ARBA" id="ARBA00001933"/>
    </source>
</evidence>
<dbReference type="AlphaFoldDB" id="A0A7Y3RIJ2"/>
<evidence type="ECO:0000256" key="2">
    <source>
        <dbReference type="ARBA" id="ARBA00022898"/>
    </source>
</evidence>
<protein>
    <submittedName>
        <fullName evidence="5">O-succinylhomoserine (Thiol)-lyase</fullName>
    </submittedName>
</protein>
<evidence type="ECO:0000256" key="3">
    <source>
        <dbReference type="PIRSR" id="PIRSR001434-2"/>
    </source>
</evidence>
<dbReference type="InterPro" id="IPR054542">
    <property type="entry name" value="Cys_met_metab_PP"/>
</dbReference>
<dbReference type="GO" id="GO:0004123">
    <property type="term" value="F:cystathionine gamma-lyase activity"/>
    <property type="evidence" value="ECO:0007669"/>
    <property type="project" value="TreeGrafter"/>
</dbReference>
<dbReference type="Proteomes" id="UP000536835">
    <property type="component" value="Unassembled WGS sequence"/>
</dbReference>
<dbReference type="InterPro" id="IPR015421">
    <property type="entry name" value="PyrdxlP-dep_Trfase_major"/>
</dbReference>
<dbReference type="EMBL" id="JABFCX010000001">
    <property type="protein sequence ID" value="NNU14713.1"/>
    <property type="molecule type" value="Genomic_DNA"/>
</dbReference>
<dbReference type="InterPro" id="IPR015424">
    <property type="entry name" value="PyrdxlP-dep_Trfase"/>
</dbReference>
<dbReference type="GO" id="GO:0019346">
    <property type="term" value="P:transsulfuration"/>
    <property type="evidence" value="ECO:0007669"/>
    <property type="project" value="InterPro"/>
</dbReference>
<dbReference type="GO" id="GO:0005737">
    <property type="term" value="C:cytoplasm"/>
    <property type="evidence" value="ECO:0007669"/>
    <property type="project" value="TreeGrafter"/>
</dbReference>
<comment type="caution">
    <text evidence="5">The sequence shown here is derived from an EMBL/GenBank/DDBJ whole genome shotgun (WGS) entry which is preliminary data.</text>
</comment>
<evidence type="ECO:0000313" key="6">
    <source>
        <dbReference type="Proteomes" id="UP000536835"/>
    </source>
</evidence>